<evidence type="ECO:0000313" key="1">
    <source>
        <dbReference type="EMBL" id="QJA51109.1"/>
    </source>
</evidence>
<dbReference type="EMBL" id="MT144237">
    <property type="protein sequence ID" value="QJA51109.1"/>
    <property type="molecule type" value="Genomic_DNA"/>
</dbReference>
<dbReference type="EMBL" id="MT144914">
    <property type="protein sequence ID" value="QJI01314.1"/>
    <property type="molecule type" value="Genomic_DNA"/>
</dbReference>
<evidence type="ECO:0000313" key="2">
    <source>
        <dbReference type="EMBL" id="QJI01314.1"/>
    </source>
</evidence>
<proteinExistence type="predicted"/>
<reference evidence="1" key="1">
    <citation type="submission" date="2020-03" db="EMBL/GenBank/DDBJ databases">
        <title>The deep terrestrial virosphere.</title>
        <authorList>
            <person name="Holmfeldt K."/>
            <person name="Nilsson E."/>
            <person name="Simone D."/>
            <person name="Lopez-Fernandez M."/>
            <person name="Wu X."/>
            <person name="de Brujin I."/>
            <person name="Lundin D."/>
            <person name="Andersson A."/>
            <person name="Bertilsson S."/>
            <person name="Dopson M."/>
        </authorList>
    </citation>
    <scope>NUCLEOTIDE SEQUENCE</scope>
    <source>
        <strain evidence="1">TM448A01982</strain>
        <strain evidence="2">TM448B02463</strain>
    </source>
</reference>
<protein>
    <submittedName>
        <fullName evidence="1">Uncharacterized protein</fullName>
    </submittedName>
</protein>
<accession>A0A6H1ZUF7</accession>
<gene>
    <name evidence="1" type="ORF">TM448A01982_0016</name>
    <name evidence="2" type="ORF">TM448B02463_0013</name>
</gene>
<name>A0A6H1ZUF7_9ZZZZ</name>
<dbReference type="AlphaFoldDB" id="A0A6H1ZUF7"/>
<sequence length="78" mass="9188">MSKPKEPSTKEIVLLQEVVHKFNILDKSSQRRLLTYLADRYLGAGIWTRHPIGIKRLSRLDLMKEKAQIEERLQEIDD</sequence>
<organism evidence="1">
    <name type="scientific">viral metagenome</name>
    <dbReference type="NCBI Taxonomy" id="1070528"/>
    <lineage>
        <taxon>unclassified sequences</taxon>
        <taxon>metagenomes</taxon>
        <taxon>organismal metagenomes</taxon>
    </lineage>
</organism>